<proteinExistence type="predicted"/>
<feature type="chain" id="PRO_5003257296" description="Proteinase inhibitor I42 chagasin domain-containing protein" evidence="1">
    <location>
        <begin position="20"/>
        <end position="125"/>
    </location>
</feature>
<sequence length="125" mass="13304">MKMLLVAVMVLGTSGAALAMQPAKEQTVVSVSGEPHDFTVERGDVVRFSPSAPAGVAVRVKSSGPIRLVRKARVRQLVDGEPMIGSAGVEYEFSTTGRGKAKVIFTMQGGPVPKPKTVEYQFTIE</sequence>
<dbReference type="Proteomes" id="UP000006860">
    <property type="component" value="Chromosome"/>
</dbReference>
<evidence type="ECO:0000256" key="1">
    <source>
        <dbReference type="SAM" id="SignalP"/>
    </source>
</evidence>
<dbReference type="KEGG" id="pbs:Plabr_0556"/>
<feature type="signal peptide" evidence="1">
    <location>
        <begin position="1"/>
        <end position="19"/>
    </location>
</feature>
<protein>
    <recommendedName>
        <fullName evidence="4">Proteinase inhibitor I42 chagasin domain-containing protein</fullName>
    </recommendedName>
</protein>
<dbReference type="EMBL" id="CP002546">
    <property type="protein sequence ID" value="ADY58183.1"/>
    <property type="molecule type" value="Genomic_DNA"/>
</dbReference>
<gene>
    <name evidence="2" type="ordered locus">Plabr_0556</name>
</gene>
<evidence type="ECO:0000313" key="2">
    <source>
        <dbReference type="EMBL" id="ADY58183.1"/>
    </source>
</evidence>
<dbReference type="HOGENOM" id="CLU_1991025_0_0_0"/>
<keyword evidence="1" id="KW-0732">Signal</keyword>
<evidence type="ECO:0000313" key="3">
    <source>
        <dbReference type="Proteomes" id="UP000006860"/>
    </source>
</evidence>
<reference evidence="3" key="1">
    <citation type="submission" date="2011-02" db="EMBL/GenBank/DDBJ databases">
        <title>The complete genome of Planctomyces brasiliensis DSM 5305.</title>
        <authorList>
            <person name="Lucas S."/>
            <person name="Copeland A."/>
            <person name="Lapidus A."/>
            <person name="Bruce D."/>
            <person name="Goodwin L."/>
            <person name="Pitluck S."/>
            <person name="Kyrpides N."/>
            <person name="Mavromatis K."/>
            <person name="Pagani I."/>
            <person name="Ivanova N."/>
            <person name="Ovchinnikova G."/>
            <person name="Lu M."/>
            <person name="Detter J.C."/>
            <person name="Han C."/>
            <person name="Land M."/>
            <person name="Hauser L."/>
            <person name="Markowitz V."/>
            <person name="Cheng J.-F."/>
            <person name="Hugenholtz P."/>
            <person name="Woyke T."/>
            <person name="Wu D."/>
            <person name="Tindall B."/>
            <person name="Pomrenke H.G."/>
            <person name="Brambilla E."/>
            <person name="Klenk H.-P."/>
            <person name="Eisen J.A."/>
        </authorList>
    </citation>
    <scope>NUCLEOTIDE SEQUENCE [LARGE SCALE GENOMIC DNA]</scope>
    <source>
        <strain evidence="3">ATCC 49424 / DSM 5305 / JCM 21570 / NBRC 103401 / IFAM 1448</strain>
    </source>
</reference>
<name>F0ST28_RUBBR</name>
<dbReference type="RefSeq" id="WP_013626926.1">
    <property type="nucleotide sequence ID" value="NC_015174.1"/>
</dbReference>
<evidence type="ECO:0008006" key="4">
    <source>
        <dbReference type="Google" id="ProtNLM"/>
    </source>
</evidence>
<dbReference type="AlphaFoldDB" id="F0ST28"/>
<accession>F0ST28</accession>
<organism evidence="2 3">
    <name type="scientific">Rubinisphaera brasiliensis (strain ATCC 49424 / DSM 5305 / JCM 21570 / IAM 15109 / NBRC 103401 / IFAM 1448)</name>
    <name type="common">Planctomyces brasiliensis</name>
    <dbReference type="NCBI Taxonomy" id="756272"/>
    <lineage>
        <taxon>Bacteria</taxon>
        <taxon>Pseudomonadati</taxon>
        <taxon>Planctomycetota</taxon>
        <taxon>Planctomycetia</taxon>
        <taxon>Planctomycetales</taxon>
        <taxon>Planctomycetaceae</taxon>
        <taxon>Rubinisphaera</taxon>
    </lineage>
</organism>
<keyword evidence="3" id="KW-1185">Reference proteome</keyword>